<evidence type="ECO:0000256" key="12">
    <source>
        <dbReference type="ARBA" id="ARBA00023180"/>
    </source>
</evidence>
<reference evidence="20" key="5">
    <citation type="submission" date="2025-09" db="UniProtKB">
        <authorList>
            <consortium name="Ensembl"/>
        </authorList>
    </citation>
    <scope>IDENTIFICATION</scope>
</reference>
<dbReference type="FunFam" id="2.10.25.10:FF:000012">
    <property type="entry name" value="Delta-like protein"/>
    <property type="match status" value="2"/>
</dbReference>
<name>A0A4W3J5Q2_CALMI</name>
<dbReference type="Ensembl" id="ENSCMIT00000039014.1">
    <property type="protein sequence ID" value="ENSCMIP00000038464.1"/>
    <property type="gene ID" value="ENSCMIG00000016144.1"/>
</dbReference>
<dbReference type="GO" id="GO:0005509">
    <property type="term" value="F:calcium ion binding"/>
    <property type="evidence" value="ECO:0007669"/>
    <property type="project" value="InterPro"/>
</dbReference>
<evidence type="ECO:0000256" key="14">
    <source>
        <dbReference type="PROSITE-ProRule" id="PRU00377"/>
    </source>
</evidence>
<evidence type="ECO:0000256" key="10">
    <source>
        <dbReference type="ARBA" id="ARBA00023136"/>
    </source>
</evidence>
<keyword evidence="5 15" id="KW-0732">Signal</keyword>
<dbReference type="Proteomes" id="UP000314986">
    <property type="component" value="Unassembled WGS sequence"/>
</dbReference>
<protein>
    <recommendedName>
        <fullName evidence="15">Delta-like protein</fullName>
    </recommendedName>
</protein>
<reference evidence="21" key="3">
    <citation type="journal article" date="2014" name="Nature">
        <title>Elephant shark genome provides unique insights into gnathostome evolution.</title>
        <authorList>
            <consortium name="International Elephant Shark Genome Sequencing Consortium"/>
            <person name="Venkatesh B."/>
            <person name="Lee A.P."/>
            <person name="Ravi V."/>
            <person name="Maurya A.K."/>
            <person name="Lian M.M."/>
            <person name="Swann J.B."/>
            <person name="Ohta Y."/>
            <person name="Flajnik M.F."/>
            <person name="Sutoh Y."/>
            <person name="Kasahara M."/>
            <person name="Hoon S."/>
            <person name="Gangu V."/>
            <person name="Roy S.W."/>
            <person name="Irimia M."/>
            <person name="Korzh V."/>
            <person name="Kondrychyn I."/>
            <person name="Lim Z.W."/>
            <person name="Tay B.H."/>
            <person name="Tohari S."/>
            <person name="Kong K.W."/>
            <person name="Ho S."/>
            <person name="Lorente-Galdos B."/>
            <person name="Quilez J."/>
            <person name="Marques-Bonet T."/>
            <person name="Raney B.J."/>
            <person name="Ingham P.W."/>
            <person name="Tay A."/>
            <person name="Hillier L.W."/>
            <person name="Minx P."/>
            <person name="Boehm T."/>
            <person name="Wilson R.K."/>
            <person name="Brenner S."/>
            <person name="Warren W.C."/>
        </authorList>
    </citation>
    <scope>NUCLEOTIDE SEQUENCE [LARGE SCALE GENOMIC DNA]</scope>
</reference>
<dbReference type="GO" id="GO:0007219">
    <property type="term" value="P:Notch signaling pathway"/>
    <property type="evidence" value="ECO:0007669"/>
    <property type="project" value="InterPro"/>
</dbReference>
<keyword evidence="7" id="KW-0221">Differentiation</keyword>
<dbReference type="STRING" id="7868.ENSCMIP00000038464"/>
<dbReference type="PANTHER" id="PTHR24049:SF22">
    <property type="entry name" value="DROSOPHILA CRUMBS HOMOLOG"/>
    <property type="match status" value="1"/>
</dbReference>
<feature type="domain" description="EGF-like" evidence="18">
    <location>
        <begin position="269"/>
        <end position="307"/>
    </location>
</feature>
<feature type="chain" id="PRO_5021240311" description="Delta-like protein" evidence="17">
    <location>
        <begin position="27"/>
        <end position="650"/>
    </location>
</feature>
<dbReference type="PROSITE" id="PS01186">
    <property type="entry name" value="EGF_2"/>
    <property type="match status" value="5"/>
</dbReference>
<dbReference type="Gene3D" id="2.60.40.3510">
    <property type="match status" value="1"/>
</dbReference>
<keyword evidence="8" id="KW-0832">Ubl conjugation</keyword>
<sequence length="650" mass="70672">QCAWGGYVIILAFSFIISFITTKAAAAGSFQLHLNKPGGNEGPRAGGFTFLHVCLKHSQVAPEPRPCTYGSAVTPLLTNGSGLEHSQQSPILIPFTFKWPGTISLILEAWSSSSSESPSHSEYPQLQRLGTAFRRESPHWSQDTQRDGHTRITFSYRVVCDAHYYGEGCSVYCRPRNDTFGHYWCGRDGQRVCETGWSQEYCTQPICRSGCSVKHGHCERPGECRCLYGWRGPSCDRCERHPGCLHGSCQQPFQCNCEEGWGGLFCNQDLNYCTHHKPCHHNATCTNTGRGSFTCICPPHLTGPDCGTPTSPCHSAPCRNHGHCTESQTAYHCLCLPGFSGSDCELRSLTCAQSPCFNGGRCVEGTLGHKYRCVCPLGFTGLNCEQKVDHCTSNPCLHGGQCIVSGRSRLCRCNPGFAGWHCEVNVNECASRPCAGGSRCLDQINNYTCVCSPGFTGRDCGERGPSACQAEPCRHGGTCQEGGHGAPFVCQCPAGFLGVWCEQAVSGRAMAGTGLWVTAGLALGALALLLMLCLLTAVLTHTGSRRRSHRESPAQTINNLSHCLLPLAPTKLNNKRAELQLQCPSLTPEHKHHPHWNLVNIIKAELTAERKCHHRGACPGEETLPLKLTLPCRVGGMCCIVGGAVLWMRC</sequence>
<evidence type="ECO:0000313" key="20">
    <source>
        <dbReference type="Ensembl" id="ENSCMIP00000038464.1"/>
    </source>
</evidence>
<evidence type="ECO:0000256" key="8">
    <source>
        <dbReference type="ARBA" id="ARBA00022843"/>
    </source>
</evidence>
<reference evidence="21" key="2">
    <citation type="journal article" date="2007" name="PLoS Biol.">
        <title>Survey sequencing and comparative analysis of the elephant shark (Callorhinchus milii) genome.</title>
        <authorList>
            <person name="Venkatesh B."/>
            <person name="Kirkness E.F."/>
            <person name="Loh Y.H."/>
            <person name="Halpern A.L."/>
            <person name="Lee A.P."/>
            <person name="Johnson J."/>
            <person name="Dandona N."/>
            <person name="Viswanathan L.D."/>
            <person name="Tay A."/>
            <person name="Venter J.C."/>
            <person name="Strausberg R.L."/>
            <person name="Brenner S."/>
        </authorList>
    </citation>
    <scope>NUCLEOTIDE SEQUENCE [LARGE SCALE GENOMIC DNA]</scope>
</reference>
<dbReference type="FunFam" id="2.10.25.10:FF:000064">
    <property type="entry name" value="Delta-like protein"/>
    <property type="match status" value="1"/>
</dbReference>
<dbReference type="Gene3D" id="2.10.25.140">
    <property type="match status" value="1"/>
</dbReference>
<accession>A0A4W3J5Q2</accession>
<organism evidence="20 21">
    <name type="scientific">Callorhinchus milii</name>
    <name type="common">Ghost shark</name>
    <dbReference type="NCBI Taxonomy" id="7868"/>
    <lineage>
        <taxon>Eukaryota</taxon>
        <taxon>Metazoa</taxon>
        <taxon>Chordata</taxon>
        <taxon>Craniata</taxon>
        <taxon>Vertebrata</taxon>
        <taxon>Chondrichthyes</taxon>
        <taxon>Holocephali</taxon>
        <taxon>Chimaeriformes</taxon>
        <taxon>Callorhinchidae</taxon>
        <taxon>Callorhinchus</taxon>
    </lineage>
</organism>
<evidence type="ECO:0000256" key="17">
    <source>
        <dbReference type="SAM" id="SignalP"/>
    </source>
</evidence>
<dbReference type="CDD" id="cd00054">
    <property type="entry name" value="EGF_CA"/>
    <property type="match status" value="4"/>
</dbReference>
<dbReference type="InterPro" id="IPR051022">
    <property type="entry name" value="Notch_Cell-Fate_Det"/>
</dbReference>
<keyword evidence="21" id="KW-1185">Reference proteome</keyword>
<evidence type="ECO:0000256" key="9">
    <source>
        <dbReference type="ARBA" id="ARBA00022989"/>
    </source>
</evidence>
<keyword evidence="10 15" id="KW-0472">Membrane</keyword>
<reference evidence="21" key="1">
    <citation type="journal article" date="2006" name="Science">
        <title>Ancient noncoding elements conserved in the human genome.</title>
        <authorList>
            <person name="Venkatesh B."/>
            <person name="Kirkness E.F."/>
            <person name="Loh Y.H."/>
            <person name="Halpern A.L."/>
            <person name="Lee A.P."/>
            <person name="Johnson J."/>
            <person name="Dandona N."/>
            <person name="Viswanathan L.D."/>
            <person name="Tay A."/>
            <person name="Venter J.C."/>
            <person name="Strausberg R.L."/>
            <person name="Brenner S."/>
        </authorList>
    </citation>
    <scope>NUCLEOTIDE SEQUENCE [LARGE SCALE GENOMIC DNA]</scope>
</reference>
<evidence type="ECO:0000256" key="15">
    <source>
        <dbReference type="RuleBase" id="RU280815"/>
    </source>
</evidence>
<feature type="signal peptide" evidence="17">
    <location>
        <begin position="1"/>
        <end position="26"/>
    </location>
</feature>
<feature type="domain" description="EGF-like" evidence="18">
    <location>
        <begin position="309"/>
        <end position="345"/>
    </location>
</feature>
<evidence type="ECO:0000259" key="18">
    <source>
        <dbReference type="PROSITE" id="PS50026"/>
    </source>
</evidence>
<dbReference type="Pfam" id="PF01414">
    <property type="entry name" value="DSL"/>
    <property type="match status" value="1"/>
</dbReference>
<dbReference type="FunFam" id="2.10.25.10:FF:000018">
    <property type="entry name" value="Delta-like 1"/>
    <property type="match status" value="1"/>
</dbReference>
<reference evidence="20" key="4">
    <citation type="submission" date="2025-08" db="UniProtKB">
        <authorList>
            <consortium name="Ensembl"/>
        </authorList>
    </citation>
    <scope>IDENTIFICATION</scope>
</reference>
<keyword evidence="11 13" id="KW-1015">Disulfide bond</keyword>
<evidence type="ECO:0000256" key="3">
    <source>
        <dbReference type="ARBA" id="ARBA00022536"/>
    </source>
</evidence>
<feature type="disulfide bond" evidence="13">
    <location>
        <begin position="413"/>
        <end position="422"/>
    </location>
</feature>
<comment type="function">
    <text evidence="15">Putative Notch ligand involved in the mediation of Notch signaling.</text>
</comment>
<dbReference type="InterPro" id="IPR011651">
    <property type="entry name" value="Notch_ligand_N"/>
</dbReference>
<feature type="disulfide bond" evidence="14">
    <location>
        <begin position="160"/>
        <end position="169"/>
    </location>
</feature>
<dbReference type="AlphaFoldDB" id="A0A4W3J5Q2"/>
<dbReference type="FunFam" id="2.10.25.10:FF:000255">
    <property type="entry name" value="Sushi, nidogen and EGF-like domains 1"/>
    <property type="match status" value="1"/>
</dbReference>
<feature type="domain" description="EGF-like" evidence="18">
    <location>
        <begin position="464"/>
        <end position="502"/>
    </location>
</feature>
<dbReference type="GO" id="GO:0030154">
    <property type="term" value="P:cell differentiation"/>
    <property type="evidence" value="ECO:0007669"/>
    <property type="project" value="UniProtKB-KW"/>
</dbReference>
<dbReference type="FunFam" id="2.10.25.10:FF:000117">
    <property type="entry name" value="Delta-like protein"/>
    <property type="match status" value="1"/>
</dbReference>
<feature type="disulfide bond" evidence="13">
    <location>
        <begin position="473"/>
        <end position="490"/>
    </location>
</feature>
<dbReference type="SUPFAM" id="SSF57196">
    <property type="entry name" value="EGF/Laminin"/>
    <property type="match status" value="6"/>
</dbReference>
<dbReference type="Pfam" id="PF21700">
    <property type="entry name" value="EGF_DL_JAG"/>
    <property type="match status" value="1"/>
</dbReference>
<evidence type="ECO:0000256" key="2">
    <source>
        <dbReference type="ARBA" id="ARBA00022473"/>
    </source>
</evidence>
<keyword evidence="3 13" id="KW-0245">EGF-like domain</keyword>
<evidence type="ECO:0000256" key="7">
    <source>
        <dbReference type="ARBA" id="ARBA00022782"/>
    </source>
</evidence>
<dbReference type="Pfam" id="PF00008">
    <property type="entry name" value="EGF"/>
    <property type="match status" value="5"/>
</dbReference>
<dbReference type="InterPro" id="IPR001774">
    <property type="entry name" value="DSL"/>
</dbReference>
<dbReference type="Pfam" id="PF12661">
    <property type="entry name" value="hEGF"/>
    <property type="match status" value="1"/>
</dbReference>
<dbReference type="OMA" id="ASCHERN"/>
<keyword evidence="2 15" id="KW-0217">Developmental protein</keyword>
<dbReference type="SMART" id="SM00181">
    <property type="entry name" value="EGF"/>
    <property type="match status" value="8"/>
</dbReference>
<evidence type="ECO:0000313" key="21">
    <source>
        <dbReference type="Proteomes" id="UP000314986"/>
    </source>
</evidence>
<feature type="disulfide bond" evidence="13">
    <location>
        <begin position="356"/>
        <end position="373"/>
    </location>
</feature>
<feature type="transmembrane region" description="Helical" evidence="16">
    <location>
        <begin position="515"/>
        <end position="540"/>
    </location>
</feature>
<feature type="domain" description="EGF-like" evidence="18">
    <location>
        <begin position="347"/>
        <end position="385"/>
    </location>
</feature>
<feature type="domain" description="EGF-like" evidence="18">
    <location>
        <begin position="387"/>
        <end position="423"/>
    </location>
</feature>
<dbReference type="PROSITE" id="PS01187">
    <property type="entry name" value="EGF_CA"/>
    <property type="match status" value="1"/>
</dbReference>
<dbReference type="PANTHER" id="PTHR24049">
    <property type="entry name" value="CRUMBS FAMILY MEMBER"/>
    <property type="match status" value="1"/>
</dbReference>
<dbReference type="InParanoid" id="A0A4W3J5Q2"/>
<keyword evidence="9 15" id="KW-1133">Transmembrane helix</keyword>
<evidence type="ECO:0000256" key="4">
    <source>
        <dbReference type="ARBA" id="ARBA00022692"/>
    </source>
</evidence>
<dbReference type="SMART" id="SM00179">
    <property type="entry name" value="EGF_CA"/>
    <property type="match status" value="6"/>
</dbReference>
<dbReference type="GO" id="GO:0016020">
    <property type="term" value="C:membrane"/>
    <property type="evidence" value="ECO:0007669"/>
    <property type="project" value="UniProtKB-SubCell"/>
</dbReference>
<proteinExistence type="predicted"/>
<feature type="disulfide bond" evidence="13">
    <location>
        <begin position="297"/>
        <end position="306"/>
    </location>
</feature>
<evidence type="ECO:0000256" key="6">
    <source>
        <dbReference type="ARBA" id="ARBA00022737"/>
    </source>
</evidence>
<dbReference type="InterPro" id="IPR000152">
    <property type="entry name" value="EGF-type_Asp/Asn_hydroxyl_site"/>
</dbReference>
<evidence type="ECO:0000256" key="11">
    <source>
        <dbReference type="ARBA" id="ARBA00023157"/>
    </source>
</evidence>
<dbReference type="PROSITE" id="PS00010">
    <property type="entry name" value="ASX_HYDROXYL"/>
    <property type="match status" value="1"/>
</dbReference>
<dbReference type="GeneTree" id="ENSGT00940000164418"/>
<feature type="disulfide bond" evidence="13">
    <location>
        <begin position="335"/>
        <end position="344"/>
    </location>
</feature>
<feature type="disulfide bond" evidence="13">
    <location>
        <begin position="492"/>
        <end position="501"/>
    </location>
</feature>
<dbReference type="InterPro" id="IPR000742">
    <property type="entry name" value="EGF"/>
</dbReference>
<dbReference type="Pfam" id="PF07657">
    <property type="entry name" value="MNNL"/>
    <property type="match status" value="1"/>
</dbReference>
<comment type="caution">
    <text evidence="13">Lacks conserved residue(s) required for the propagation of feature annotation.</text>
</comment>
<evidence type="ECO:0000256" key="5">
    <source>
        <dbReference type="ARBA" id="ARBA00022729"/>
    </source>
</evidence>
<dbReference type="PROSITE" id="PS51051">
    <property type="entry name" value="DSL"/>
    <property type="match status" value="1"/>
</dbReference>
<keyword evidence="6 15" id="KW-0677">Repeat</keyword>
<evidence type="ECO:0000256" key="1">
    <source>
        <dbReference type="ARBA" id="ARBA00004479"/>
    </source>
</evidence>
<comment type="subcellular location">
    <subcellularLocation>
        <location evidence="1 15">Membrane</location>
        <topology evidence="1 15">Single-pass type I membrane protein</topology>
    </subcellularLocation>
</comment>
<feature type="disulfide bond" evidence="14">
    <location>
        <begin position="173"/>
        <end position="185"/>
    </location>
</feature>
<feature type="disulfide bond" evidence="14">
    <location>
        <begin position="193"/>
        <end position="202"/>
    </location>
</feature>
<feature type="disulfide bond" evidence="13">
    <location>
        <begin position="375"/>
        <end position="384"/>
    </location>
</feature>
<dbReference type="InterPro" id="IPR018097">
    <property type="entry name" value="EGF_Ca-bd_CS"/>
</dbReference>
<feature type="domain" description="EGF-like" evidence="18">
    <location>
        <begin position="425"/>
        <end position="461"/>
    </location>
</feature>
<keyword evidence="12" id="KW-0325">Glycoprotein</keyword>
<dbReference type="PROSITE" id="PS00022">
    <property type="entry name" value="EGF_1"/>
    <property type="match status" value="7"/>
</dbReference>
<dbReference type="Gene3D" id="2.10.25.10">
    <property type="entry name" value="Laminin"/>
    <property type="match status" value="7"/>
</dbReference>
<dbReference type="InterPro" id="IPR013032">
    <property type="entry name" value="EGF-like_CS"/>
</dbReference>
<evidence type="ECO:0000259" key="19">
    <source>
        <dbReference type="PROSITE" id="PS51051"/>
    </source>
</evidence>
<feature type="disulfide bond" evidence="13">
    <location>
        <begin position="451"/>
        <end position="460"/>
    </location>
</feature>
<dbReference type="FunFam" id="2.10.25.140:FF:000001">
    <property type="entry name" value="Delta-like protein"/>
    <property type="match status" value="1"/>
</dbReference>
<dbReference type="SMART" id="SM00051">
    <property type="entry name" value="DSL"/>
    <property type="match status" value="1"/>
</dbReference>
<evidence type="ECO:0000256" key="13">
    <source>
        <dbReference type="PROSITE-ProRule" id="PRU00076"/>
    </source>
</evidence>
<dbReference type="InterPro" id="IPR001881">
    <property type="entry name" value="EGF-like_Ca-bd_dom"/>
</dbReference>
<evidence type="ECO:0000256" key="16">
    <source>
        <dbReference type="SAM" id="Phobius"/>
    </source>
</evidence>
<dbReference type="PROSITE" id="PS50026">
    <property type="entry name" value="EGF_3"/>
    <property type="match status" value="6"/>
</dbReference>
<keyword evidence="4 15" id="KW-0812">Transmembrane</keyword>
<feature type="domain" description="DSL" evidence="19">
    <location>
        <begin position="158"/>
        <end position="202"/>
    </location>
</feature>